<evidence type="ECO:0000313" key="2">
    <source>
        <dbReference type="Proteomes" id="UP000606776"/>
    </source>
</evidence>
<name>A0ABR9VL86_9CYAN</name>
<dbReference type="RefSeq" id="WP_193944165.1">
    <property type="nucleotide sequence ID" value="NZ_JADEWB010000216.1"/>
</dbReference>
<dbReference type="InterPro" id="IPR009057">
    <property type="entry name" value="Homeodomain-like_sf"/>
</dbReference>
<comment type="caution">
    <text evidence="1">The sequence shown here is derived from an EMBL/GenBank/DDBJ whole genome shotgun (WGS) entry which is preliminary data.</text>
</comment>
<protein>
    <submittedName>
        <fullName evidence="1">Helix-turn-helix domain-containing protein</fullName>
    </submittedName>
</protein>
<keyword evidence="2" id="KW-1185">Reference proteome</keyword>
<dbReference type="SUPFAM" id="SSF46689">
    <property type="entry name" value="Homeodomain-like"/>
    <property type="match status" value="1"/>
</dbReference>
<gene>
    <name evidence="1" type="ORF">IQ227_23105</name>
</gene>
<proteinExistence type="predicted"/>
<organism evidence="1 2">
    <name type="scientific">Sphaerospermopsis aphanizomenoides LEGE 00250</name>
    <dbReference type="NCBI Taxonomy" id="2777972"/>
    <lineage>
        <taxon>Bacteria</taxon>
        <taxon>Bacillati</taxon>
        <taxon>Cyanobacteriota</taxon>
        <taxon>Cyanophyceae</taxon>
        <taxon>Nostocales</taxon>
        <taxon>Aphanizomenonaceae</taxon>
        <taxon>Sphaerospermopsis</taxon>
        <taxon>Sphaerospermopsis aphanizomenoides</taxon>
    </lineage>
</organism>
<accession>A0ABR9VL86</accession>
<dbReference type="EMBL" id="JADEWB010000216">
    <property type="protein sequence ID" value="MBE9238827.1"/>
    <property type="molecule type" value="Genomic_DNA"/>
</dbReference>
<dbReference type="Proteomes" id="UP000606776">
    <property type="component" value="Unassembled WGS sequence"/>
</dbReference>
<reference evidence="1 2" key="1">
    <citation type="submission" date="2020-10" db="EMBL/GenBank/DDBJ databases">
        <authorList>
            <person name="Castelo-Branco R."/>
            <person name="Eusebio N."/>
            <person name="Adriana R."/>
            <person name="Vieira A."/>
            <person name="Brugerolle De Fraissinette N."/>
            <person name="Rezende De Castro R."/>
            <person name="Schneider M.P."/>
            <person name="Vasconcelos V."/>
            <person name="Leao P.N."/>
        </authorList>
    </citation>
    <scope>NUCLEOTIDE SEQUENCE [LARGE SCALE GENOMIC DNA]</scope>
    <source>
        <strain evidence="1 2">LEGE 00250</strain>
    </source>
</reference>
<evidence type="ECO:0000313" key="1">
    <source>
        <dbReference type="EMBL" id="MBE9238827.1"/>
    </source>
</evidence>
<dbReference type="Pfam" id="PF13565">
    <property type="entry name" value="HTH_32"/>
    <property type="match status" value="1"/>
</dbReference>
<sequence>MYNIKVKQAGMGNFLTPFQRQLLQKKIQEDCSESYRQRIEIMLLADQGRTQTEICQILGCSAATARHWIHIASSGMAHQWQDCPIGRPKTVNEEYLERLKELLSSSPRDHGYSFRRWTVNWLQKHLAREFGVEVSDRHIKRLLKQMGLSTRCKTNNYQSTITGNAGSSKIVIYDLKSDNIPENNGFLPIELPKLDTKSKTYGAKSTRFIGFSGTVEPSVRSFFVRNRISNLLPAI</sequence>